<gene>
    <name evidence="5" type="ORF">EYC84_008426</name>
</gene>
<dbReference type="GO" id="GO:0005739">
    <property type="term" value="C:mitochondrion"/>
    <property type="evidence" value="ECO:0007669"/>
    <property type="project" value="TreeGrafter"/>
</dbReference>
<proteinExistence type="predicted"/>
<dbReference type="Gene3D" id="3.90.226.10">
    <property type="entry name" value="2-enoyl-CoA Hydratase, Chain A, domain 1"/>
    <property type="match status" value="1"/>
</dbReference>
<dbReference type="InterPro" id="IPR032259">
    <property type="entry name" value="HIBYL-CoA-H"/>
</dbReference>
<organism evidence="5 6">
    <name type="scientific">Monilinia fructicola</name>
    <name type="common">Brown rot fungus</name>
    <name type="synonym">Ciboria fructicola</name>
    <dbReference type="NCBI Taxonomy" id="38448"/>
    <lineage>
        <taxon>Eukaryota</taxon>
        <taxon>Fungi</taxon>
        <taxon>Dikarya</taxon>
        <taxon>Ascomycota</taxon>
        <taxon>Pezizomycotina</taxon>
        <taxon>Leotiomycetes</taxon>
        <taxon>Helotiales</taxon>
        <taxon>Sclerotiniaceae</taxon>
        <taxon>Monilinia</taxon>
    </lineage>
</organism>
<dbReference type="InterPro" id="IPR045004">
    <property type="entry name" value="ECH_dom"/>
</dbReference>
<accession>A0A5M9JFB0</accession>
<dbReference type="PANTHER" id="PTHR43176:SF3">
    <property type="entry name" value="3-HYDROXYISOBUTYRYL-COA HYDROLASE, MITOCHONDRIAL"/>
    <property type="match status" value="1"/>
</dbReference>
<evidence type="ECO:0000256" key="2">
    <source>
        <dbReference type="ARBA" id="ARBA00011915"/>
    </source>
</evidence>
<comment type="catalytic activity">
    <reaction evidence="1">
        <text>3-hydroxy-2-methylpropanoyl-CoA + H2O = 3-hydroxy-2-methylpropanoate + CoA + H(+)</text>
        <dbReference type="Rhea" id="RHEA:20888"/>
        <dbReference type="ChEBI" id="CHEBI:11805"/>
        <dbReference type="ChEBI" id="CHEBI:15377"/>
        <dbReference type="ChEBI" id="CHEBI:15378"/>
        <dbReference type="ChEBI" id="CHEBI:57287"/>
        <dbReference type="ChEBI" id="CHEBI:57340"/>
        <dbReference type="EC" id="3.1.2.4"/>
    </reaction>
</comment>
<dbReference type="SUPFAM" id="SSF52096">
    <property type="entry name" value="ClpP/crotonase"/>
    <property type="match status" value="1"/>
</dbReference>
<evidence type="ECO:0000313" key="6">
    <source>
        <dbReference type="Proteomes" id="UP000322873"/>
    </source>
</evidence>
<dbReference type="GO" id="GO:0003860">
    <property type="term" value="F:3-hydroxyisobutyryl-CoA hydrolase activity"/>
    <property type="evidence" value="ECO:0007669"/>
    <property type="project" value="UniProtKB-EC"/>
</dbReference>
<dbReference type="Pfam" id="PF16113">
    <property type="entry name" value="ECH_2"/>
    <property type="match status" value="1"/>
</dbReference>
<comment type="caution">
    <text evidence="5">The sequence shown here is derived from an EMBL/GenBank/DDBJ whole genome shotgun (WGS) entry which is preliminary data.</text>
</comment>
<dbReference type="GO" id="GO:0006574">
    <property type="term" value="P:L-valine catabolic process"/>
    <property type="evidence" value="ECO:0007669"/>
    <property type="project" value="TreeGrafter"/>
</dbReference>
<evidence type="ECO:0000256" key="1">
    <source>
        <dbReference type="ARBA" id="ARBA00001709"/>
    </source>
</evidence>
<dbReference type="InterPro" id="IPR029045">
    <property type="entry name" value="ClpP/crotonase-like_dom_sf"/>
</dbReference>
<dbReference type="AlphaFoldDB" id="A0A5M9JFB0"/>
<protein>
    <recommendedName>
        <fullName evidence="2">3-hydroxyisobutyryl-CoA hydrolase</fullName>
        <ecNumber evidence="2">3.1.2.4</ecNumber>
    </recommendedName>
</protein>
<sequence length="233" mass="25993">MFGTYLGCRAGAALRSGGSRFPIMPLRAKVINPAFGGRAQMATASDVPSEGISYAQAENIKELESDEKEDVLFNTLYGVRTIELNRPAKLHSLNGSMIRKIVPRLQEWSKSDMANVIIIKGSGPKAFCAGGDVVALAEDNTKGPEGQARSTDYFGLEYKLDHLIATYQKPYIAFHGWHYDGRWGWIEHTCSISNSYRKGLYSPCQKLRLDSSRMLELHSFYLGWPDLSEHTSH</sequence>
<dbReference type="PANTHER" id="PTHR43176">
    <property type="entry name" value="3-HYDROXYISOBUTYRYL-COA HYDROLASE-RELATED"/>
    <property type="match status" value="1"/>
</dbReference>
<dbReference type="EMBL" id="VICG01000010">
    <property type="protein sequence ID" value="KAA8568001.1"/>
    <property type="molecule type" value="Genomic_DNA"/>
</dbReference>
<dbReference type="Proteomes" id="UP000322873">
    <property type="component" value="Unassembled WGS sequence"/>
</dbReference>
<reference evidence="5 6" key="1">
    <citation type="submission" date="2019-06" db="EMBL/GenBank/DDBJ databases">
        <title>Genome Sequence of the Brown Rot Fungal Pathogen Monilinia fructicola.</title>
        <authorList>
            <person name="De Miccolis Angelini R.M."/>
            <person name="Landi L."/>
            <person name="Abate D."/>
            <person name="Pollastro S."/>
            <person name="Romanazzi G."/>
            <person name="Faretra F."/>
        </authorList>
    </citation>
    <scope>NUCLEOTIDE SEQUENCE [LARGE SCALE GENOMIC DNA]</scope>
    <source>
        <strain evidence="5 6">Mfrc123</strain>
    </source>
</reference>
<keyword evidence="6" id="KW-1185">Reference proteome</keyword>
<feature type="domain" description="Enoyl-CoA hydratase/isomerase" evidence="4">
    <location>
        <begin position="79"/>
        <end position="174"/>
    </location>
</feature>
<dbReference type="EC" id="3.1.2.4" evidence="2"/>
<name>A0A5M9JFB0_MONFR</name>
<dbReference type="CDD" id="cd06558">
    <property type="entry name" value="crotonase-like"/>
    <property type="match status" value="1"/>
</dbReference>
<keyword evidence="3" id="KW-0378">Hydrolase</keyword>
<dbReference type="VEuPathDB" id="FungiDB:MFRU_041g00760"/>
<evidence type="ECO:0000313" key="5">
    <source>
        <dbReference type="EMBL" id="KAA8568001.1"/>
    </source>
</evidence>
<evidence type="ECO:0000256" key="3">
    <source>
        <dbReference type="ARBA" id="ARBA00022801"/>
    </source>
</evidence>
<evidence type="ECO:0000259" key="4">
    <source>
        <dbReference type="Pfam" id="PF16113"/>
    </source>
</evidence>